<keyword evidence="4 6" id="KW-0274">FAD</keyword>
<evidence type="ECO:0000256" key="4">
    <source>
        <dbReference type="ARBA" id="ARBA00022827"/>
    </source>
</evidence>
<evidence type="ECO:0000256" key="2">
    <source>
        <dbReference type="ARBA" id="ARBA00009347"/>
    </source>
</evidence>
<dbReference type="InterPro" id="IPR052161">
    <property type="entry name" value="Mycobact_Acyl-CoA_DH"/>
</dbReference>
<dbReference type="SUPFAM" id="SSF47203">
    <property type="entry name" value="Acyl-CoA dehydrogenase C-terminal domain-like"/>
    <property type="match status" value="1"/>
</dbReference>
<dbReference type="Pfam" id="PF02771">
    <property type="entry name" value="Acyl-CoA_dh_N"/>
    <property type="match status" value="1"/>
</dbReference>
<organism evidence="10 11">
    <name type="scientific">Rhodococcus indonesiensis</name>
    <dbReference type="NCBI Taxonomy" id="3055869"/>
    <lineage>
        <taxon>Bacteria</taxon>
        <taxon>Bacillati</taxon>
        <taxon>Actinomycetota</taxon>
        <taxon>Actinomycetes</taxon>
        <taxon>Mycobacteriales</taxon>
        <taxon>Nocardiaceae</taxon>
        <taxon>Rhodococcus</taxon>
    </lineage>
</organism>
<accession>A0ABT7RNY8</accession>
<dbReference type="InterPro" id="IPR009100">
    <property type="entry name" value="AcylCoA_DH/oxidase_NM_dom_sf"/>
</dbReference>
<dbReference type="Gene3D" id="1.10.540.10">
    <property type="entry name" value="Acyl-CoA dehydrogenase/oxidase, N-terminal domain"/>
    <property type="match status" value="1"/>
</dbReference>
<dbReference type="InterPro" id="IPR036250">
    <property type="entry name" value="AcylCo_DH-like_C"/>
</dbReference>
<name>A0ABT7RNY8_9NOCA</name>
<dbReference type="InterPro" id="IPR013786">
    <property type="entry name" value="AcylCoA_DH/ox_N"/>
</dbReference>
<dbReference type="InterPro" id="IPR006091">
    <property type="entry name" value="Acyl-CoA_Oxase/DH_mid-dom"/>
</dbReference>
<comment type="cofactor">
    <cofactor evidence="1 6">
        <name>FAD</name>
        <dbReference type="ChEBI" id="CHEBI:57692"/>
    </cofactor>
</comment>
<evidence type="ECO:0000259" key="9">
    <source>
        <dbReference type="Pfam" id="PF02771"/>
    </source>
</evidence>
<feature type="domain" description="Acyl-CoA oxidase/dehydrogenase middle" evidence="8">
    <location>
        <begin position="129"/>
        <end position="220"/>
    </location>
</feature>
<keyword evidence="3 6" id="KW-0285">Flavoprotein</keyword>
<comment type="caution">
    <text evidence="10">The sequence shown here is derived from an EMBL/GenBank/DDBJ whole genome shotgun (WGS) entry which is preliminary data.</text>
</comment>
<sequence length="411" mass="44420">MDASDGPLHAELRRHVRATLADLLPSDWRGLGSLREGERAEFLVSWRKSLFDGGWLVPSWPEEYGGADMDPVAESIIAEECIRVGLSHMPMPNDPFSFHLLGSTLLRWGTDEQKSRFLSDTVAGKIRWAQGFSEPDAGSDLFALSTRARLEGDEWIIDGQKIWQTAGTTANWVFALVRTDPAAARSAGISFMLIDLDQPGVEVRGIRNMAGEIEFAEIFFTEARTATSNVVGGVGNGARVALTLLGFERSASPVPGALASEIELRRLVALAGATGRKNDPEIRRRLARCYATVHALRCVGMRILTAASESHAPGPESSIVKLVQSEYQQTVTELALDILGDGVLAPSGDATIAALGPQPLGLDPLSSRAWVTDFLHARPGTVYGGASEVQRNTIAEQVLGLPREPRTSESR</sequence>
<dbReference type="PANTHER" id="PTHR43292">
    <property type="entry name" value="ACYL-COA DEHYDROGENASE"/>
    <property type="match status" value="1"/>
</dbReference>
<protein>
    <submittedName>
        <fullName evidence="10">Acyl-CoA dehydrogenase family protein</fullName>
    </submittedName>
</protein>
<dbReference type="SUPFAM" id="SSF56645">
    <property type="entry name" value="Acyl-CoA dehydrogenase NM domain-like"/>
    <property type="match status" value="1"/>
</dbReference>
<dbReference type="Gene3D" id="1.20.140.10">
    <property type="entry name" value="Butyryl-CoA Dehydrogenase, subunit A, domain 3"/>
    <property type="match status" value="1"/>
</dbReference>
<dbReference type="Pfam" id="PF00441">
    <property type="entry name" value="Acyl-CoA_dh_1"/>
    <property type="match status" value="1"/>
</dbReference>
<reference evidence="10 11" key="1">
    <citation type="submission" date="2023-06" db="EMBL/GenBank/DDBJ databases">
        <title>Rhodococcus indonesiensis sp. nov a new member of the Rhodococcus ruber lineage isolated from a sediment of neutral hot spring.</title>
        <authorList>
            <person name="Kusuma A.B."/>
            <person name="Fenylestari G."/>
            <person name="Ammar F."/>
            <person name="Nouioui I."/>
            <person name="Goodfellow M."/>
        </authorList>
    </citation>
    <scope>NUCLEOTIDE SEQUENCE [LARGE SCALE GENOMIC DNA]</scope>
    <source>
        <strain evidence="10 11">CSLK01-03</strain>
    </source>
</reference>
<evidence type="ECO:0000259" key="7">
    <source>
        <dbReference type="Pfam" id="PF00441"/>
    </source>
</evidence>
<evidence type="ECO:0000313" key="10">
    <source>
        <dbReference type="EMBL" id="MDM7489343.1"/>
    </source>
</evidence>
<gene>
    <name evidence="10" type="ORF">QT969_13745</name>
</gene>
<keyword evidence="11" id="KW-1185">Reference proteome</keyword>
<evidence type="ECO:0000256" key="6">
    <source>
        <dbReference type="RuleBase" id="RU362125"/>
    </source>
</evidence>
<dbReference type="PANTHER" id="PTHR43292:SF3">
    <property type="entry name" value="ACYL-COA DEHYDROGENASE FADE29"/>
    <property type="match status" value="1"/>
</dbReference>
<dbReference type="InterPro" id="IPR009075">
    <property type="entry name" value="AcylCo_DH/oxidase_C"/>
</dbReference>
<comment type="similarity">
    <text evidence="2 6">Belongs to the acyl-CoA dehydrogenase family.</text>
</comment>
<feature type="domain" description="Acyl-CoA dehydrogenase/oxidase C-terminal" evidence="7">
    <location>
        <begin position="235"/>
        <end position="399"/>
    </location>
</feature>
<evidence type="ECO:0000256" key="3">
    <source>
        <dbReference type="ARBA" id="ARBA00022630"/>
    </source>
</evidence>
<dbReference type="Pfam" id="PF02770">
    <property type="entry name" value="Acyl-CoA_dh_M"/>
    <property type="match status" value="1"/>
</dbReference>
<evidence type="ECO:0000259" key="8">
    <source>
        <dbReference type="Pfam" id="PF02770"/>
    </source>
</evidence>
<feature type="domain" description="Acyl-CoA dehydrogenase/oxidase N-terminal" evidence="9">
    <location>
        <begin position="10"/>
        <end position="125"/>
    </location>
</feature>
<dbReference type="Gene3D" id="2.40.110.10">
    <property type="entry name" value="Butyryl-CoA Dehydrogenase, subunit A, domain 2"/>
    <property type="match status" value="1"/>
</dbReference>
<keyword evidence="5 6" id="KW-0560">Oxidoreductase</keyword>
<dbReference type="RefSeq" id="WP_289379381.1">
    <property type="nucleotide sequence ID" value="NZ_JAUBOF010000044.1"/>
</dbReference>
<evidence type="ECO:0000256" key="1">
    <source>
        <dbReference type="ARBA" id="ARBA00001974"/>
    </source>
</evidence>
<evidence type="ECO:0000256" key="5">
    <source>
        <dbReference type="ARBA" id="ARBA00023002"/>
    </source>
</evidence>
<proteinExistence type="inferred from homology"/>
<dbReference type="InterPro" id="IPR046373">
    <property type="entry name" value="Acyl-CoA_Oxase/DH_mid-dom_sf"/>
</dbReference>
<dbReference type="InterPro" id="IPR037069">
    <property type="entry name" value="AcylCoA_DH/ox_N_sf"/>
</dbReference>
<dbReference type="EMBL" id="JAUBOF010000044">
    <property type="protein sequence ID" value="MDM7489343.1"/>
    <property type="molecule type" value="Genomic_DNA"/>
</dbReference>
<dbReference type="Proteomes" id="UP001233164">
    <property type="component" value="Unassembled WGS sequence"/>
</dbReference>
<evidence type="ECO:0000313" key="11">
    <source>
        <dbReference type="Proteomes" id="UP001233164"/>
    </source>
</evidence>